<comment type="caution">
    <text evidence="2">The sequence shown here is derived from an EMBL/GenBank/DDBJ whole genome shotgun (WGS) entry which is preliminary data.</text>
</comment>
<sequence length="279" mass="32384">MTKPDDLTDIVADLNQQQYWNLDGAECQLLCQRSCEILRRNPIPNPAKYADVVVNVYHDYATVAAACDPQHPSHELIWVSIMDEILSWYRCKRFSLGNGSQLCEHSPDLVAYENVKRSLPQFRFEARLRSYIHTIADRAIIHWWRAKDAKKHGGSGGRRIHESSNVYTPRPQDQTYYLSQSHGPDHQRELGDTIASPDLSPDEHVERCELQRHMAAEVHAMVDDPLYPIAQQYWYALLCEDNNITALAKQLGLQANDLYNLRDRLRRRCKPFLVQWFLV</sequence>
<dbReference type="RefSeq" id="WP_345720045.1">
    <property type="nucleotide sequence ID" value="NZ_BAABRU010000001.1"/>
</dbReference>
<protein>
    <recommendedName>
        <fullName evidence="4">Sigma-70 family RNA polymerase sigma factor</fullName>
    </recommendedName>
</protein>
<organism evidence="2 3">
    <name type="scientific">Herpetosiphon gulosus</name>
    <dbReference type="NCBI Taxonomy" id="1973496"/>
    <lineage>
        <taxon>Bacteria</taxon>
        <taxon>Bacillati</taxon>
        <taxon>Chloroflexota</taxon>
        <taxon>Chloroflexia</taxon>
        <taxon>Herpetosiphonales</taxon>
        <taxon>Herpetosiphonaceae</taxon>
        <taxon>Herpetosiphon</taxon>
    </lineage>
</organism>
<evidence type="ECO:0000256" key="1">
    <source>
        <dbReference type="SAM" id="MobiDB-lite"/>
    </source>
</evidence>
<evidence type="ECO:0000313" key="2">
    <source>
        <dbReference type="EMBL" id="GAA5526397.1"/>
    </source>
</evidence>
<feature type="compositionally biased region" description="Polar residues" evidence="1">
    <location>
        <begin position="163"/>
        <end position="182"/>
    </location>
</feature>
<dbReference type="Proteomes" id="UP001428290">
    <property type="component" value="Unassembled WGS sequence"/>
</dbReference>
<name>A0ABP9WT74_9CHLR</name>
<dbReference type="EMBL" id="BAABRU010000001">
    <property type="protein sequence ID" value="GAA5526397.1"/>
    <property type="molecule type" value="Genomic_DNA"/>
</dbReference>
<reference evidence="2 3" key="1">
    <citation type="submission" date="2024-02" db="EMBL/GenBank/DDBJ databases">
        <title>Herpetosiphon gulosus NBRC 112829.</title>
        <authorList>
            <person name="Ichikawa N."/>
            <person name="Katano-Makiyama Y."/>
            <person name="Hidaka K."/>
        </authorList>
    </citation>
    <scope>NUCLEOTIDE SEQUENCE [LARGE SCALE GENOMIC DNA]</scope>
    <source>
        <strain evidence="2 3">NBRC 112829</strain>
    </source>
</reference>
<accession>A0ABP9WT74</accession>
<proteinExistence type="predicted"/>
<keyword evidence="3" id="KW-1185">Reference proteome</keyword>
<evidence type="ECO:0008006" key="4">
    <source>
        <dbReference type="Google" id="ProtNLM"/>
    </source>
</evidence>
<evidence type="ECO:0000313" key="3">
    <source>
        <dbReference type="Proteomes" id="UP001428290"/>
    </source>
</evidence>
<gene>
    <name evidence="2" type="ORF">Hgul01_00169</name>
</gene>
<feature type="region of interest" description="Disordered" evidence="1">
    <location>
        <begin position="150"/>
        <end position="199"/>
    </location>
</feature>